<accession>A0AAN6NNZ1</accession>
<feature type="compositionally biased region" description="Low complexity" evidence="1">
    <location>
        <begin position="240"/>
        <end position="251"/>
    </location>
</feature>
<dbReference type="AlphaFoldDB" id="A0AAN6NNZ1"/>
<reference evidence="2" key="2">
    <citation type="submission" date="2023-06" db="EMBL/GenBank/DDBJ databases">
        <authorList>
            <consortium name="Lawrence Berkeley National Laboratory"/>
            <person name="Mondo S.J."/>
            <person name="Hensen N."/>
            <person name="Bonometti L."/>
            <person name="Westerberg I."/>
            <person name="Brannstrom I.O."/>
            <person name="Guillou S."/>
            <person name="Cros-Aarteil S."/>
            <person name="Calhoun S."/>
            <person name="Haridas S."/>
            <person name="Kuo A."/>
            <person name="Pangilinan J."/>
            <person name="Riley R."/>
            <person name="Labutti K."/>
            <person name="Andreopoulos B."/>
            <person name="Lipzen A."/>
            <person name="Chen C."/>
            <person name="Yanf M."/>
            <person name="Daum C."/>
            <person name="Ng V."/>
            <person name="Clum A."/>
            <person name="Steindorff A."/>
            <person name="Ohm R."/>
            <person name="Martin F."/>
            <person name="Silar P."/>
            <person name="Natvig D."/>
            <person name="Lalanne C."/>
            <person name="Gautier V."/>
            <person name="Ament-Velasquez S.L."/>
            <person name="Kruys A."/>
            <person name="Hutchinson M.I."/>
            <person name="Powell A.J."/>
            <person name="Barry K."/>
            <person name="Miller A.N."/>
            <person name="Grigoriev I.V."/>
            <person name="Debuchy R."/>
            <person name="Gladieux P."/>
            <person name="Thoren M.H."/>
            <person name="Johannesson H."/>
        </authorList>
    </citation>
    <scope>NUCLEOTIDE SEQUENCE</scope>
    <source>
        <strain evidence="2">CBS 626.80</strain>
    </source>
</reference>
<feature type="compositionally biased region" description="Basic and acidic residues" evidence="1">
    <location>
        <begin position="252"/>
        <end position="266"/>
    </location>
</feature>
<reference evidence="2" key="1">
    <citation type="journal article" date="2023" name="Mol. Phylogenet. Evol.">
        <title>Genome-scale phylogeny and comparative genomics of the fungal order Sordariales.</title>
        <authorList>
            <person name="Hensen N."/>
            <person name="Bonometti L."/>
            <person name="Westerberg I."/>
            <person name="Brannstrom I.O."/>
            <person name="Guillou S."/>
            <person name="Cros-Aarteil S."/>
            <person name="Calhoun S."/>
            <person name="Haridas S."/>
            <person name="Kuo A."/>
            <person name="Mondo S."/>
            <person name="Pangilinan J."/>
            <person name="Riley R."/>
            <person name="LaButti K."/>
            <person name="Andreopoulos B."/>
            <person name="Lipzen A."/>
            <person name="Chen C."/>
            <person name="Yan M."/>
            <person name="Daum C."/>
            <person name="Ng V."/>
            <person name="Clum A."/>
            <person name="Steindorff A."/>
            <person name="Ohm R.A."/>
            <person name="Martin F."/>
            <person name="Silar P."/>
            <person name="Natvig D.O."/>
            <person name="Lalanne C."/>
            <person name="Gautier V."/>
            <person name="Ament-Velasquez S.L."/>
            <person name="Kruys A."/>
            <person name="Hutchinson M.I."/>
            <person name="Powell A.J."/>
            <person name="Barry K."/>
            <person name="Miller A.N."/>
            <person name="Grigoriev I.V."/>
            <person name="Debuchy R."/>
            <person name="Gladieux P."/>
            <person name="Hiltunen Thoren M."/>
            <person name="Johannesson H."/>
        </authorList>
    </citation>
    <scope>NUCLEOTIDE SEQUENCE</scope>
    <source>
        <strain evidence="2">CBS 626.80</strain>
    </source>
</reference>
<dbReference type="EMBL" id="MU859339">
    <property type="protein sequence ID" value="KAK3947543.1"/>
    <property type="molecule type" value="Genomic_DNA"/>
</dbReference>
<dbReference type="Proteomes" id="UP001303222">
    <property type="component" value="Unassembled WGS sequence"/>
</dbReference>
<feature type="compositionally biased region" description="Low complexity" evidence="1">
    <location>
        <begin position="318"/>
        <end position="327"/>
    </location>
</feature>
<evidence type="ECO:0000313" key="3">
    <source>
        <dbReference type="Proteomes" id="UP001303222"/>
    </source>
</evidence>
<evidence type="ECO:0000313" key="2">
    <source>
        <dbReference type="EMBL" id="KAK3947543.1"/>
    </source>
</evidence>
<feature type="region of interest" description="Disordered" evidence="1">
    <location>
        <begin position="318"/>
        <end position="338"/>
    </location>
</feature>
<gene>
    <name evidence="2" type="ORF">QBC32DRAFT_354008</name>
</gene>
<protein>
    <submittedName>
        <fullName evidence="2">Uncharacterized protein</fullName>
    </submittedName>
</protein>
<keyword evidence="3" id="KW-1185">Reference proteome</keyword>
<sequence>MRIIYQDDSQSHNKTTSLTLVTMATNNNLADTTTLIQLKGEKNLGDWESALWVALDCANLTDYVFSPKDKPEPKDKDSKEYETWRANRARAVAAIHSTLKAENIRTTLQINGWNPRDRDPSYHYQLVQKAIAKVTDEARADVLQEYLSLKRQSFDTMESFLQRYNVCRKRISEANLNIDDDLEMVILFNMVRTQYPIEARLWAMDMETKKLVPSVFLGKLSTIGNSEKRNPTLNVSTQVNNADNKNTNNDKGNTDNKDKKKRETEKCSTCNKDIMKGHKHFDCGHHRNAKTPDCWMCNPEKAPDTWRKKKELMEAKSAGTAAATADTNNGLTHPSSKSSLLYGSVNNFMALSRDDSDSDDNQDFW</sequence>
<name>A0AAN6NNZ1_9PEZI</name>
<organism evidence="2 3">
    <name type="scientific">Pseudoneurospora amorphoporcata</name>
    <dbReference type="NCBI Taxonomy" id="241081"/>
    <lineage>
        <taxon>Eukaryota</taxon>
        <taxon>Fungi</taxon>
        <taxon>Dikarya</taxon>
        <taxon>Ascomycota</taxon>
        <taxon>Pezizomycotina</taxon>
        <taxon>Sordariomycetes</taxon>
        <taxon>Sordariomycetidae</taxon>
        <taxon>Sordariales</taxon>
        <taxon>Sordariaceae</taxon>
        <taxon>Pseudoneurospora</taxon>
    </lineage>
</organism>
<comment type="caution">
    <text evidence="2">The sequence shown here is derived from an EMBL/GenBank/DDBJ whole genome shotgun (WGS) entry which is preliminary data.</text>
</comment>
<feature type="compositionally biased region" description="Polar residues" evidence="1">
    <location>
        <begin position="328"/>
        <end position="338"/>
    </location>
</feature>
<feature type="region of interest" description="Disordered" evidence="1">
    <location>
        <begin position="227"/>
        <end position="266"/>
    </location>
</feature>
<proteinExistence type="predicted"/>
<evidence type="ECO:0000256" key="1">
    <source>
        <dbReference type="SAM" id="MobiDB-lite"/>
    </source>
</evidence>